<accession>A0A418JIX8</accession>
<dbReference type="STRING" id="1284.SHYC_04195"/>
<protein>
    <recommendedName>
        <fullName evidence="1">DUF4097 domain-containing protein</fullName>
    </recommendedName>
</protein>
<gene>
    <name evidence="2" type="ORF">BUZ57_06595</name>
</gene>
<evidence type="ECO:0000259" key="1">
    <source>
        <dbReference type="Pfam" id="PF13349"/>
    </source>
</evidence>
<sequence>MKRLFLTGLTMFLVFFSLGSIVWFLFEAHHSQTQTTEKAYKSGNIERLNVDANNADVYIKKGQHFHVNYDGKAKINISKQNETLQISDSQASRKRMLDVNPFNKSKERLEITIPDKELNELNITTRVGEAYINDVKSRNVMIWYESTGQINIDNCYFDRTSIKAKDSLVNISDSNLSDSDISVLKGKITVNQTLVRKSVFKVNEGSMVLNNMKPECDFKGSVNHGDISMHYVKPPKDVMLKLTPEKGNINVNASHLHQGKNGKGTHLIELYTNHGDININ</sequence>
<dbReference type="Gene3D" id="2.160.20.120">
    <property type="match status" value="1"/>
</dbReference>
<dbReference type="EMBL" id="QXVO01000016">
    <property type="protein sequence ID" value="RIO45821.1"/>
    <property type="molecule type" value="Genomic_DNA"/>
</dbReference>
<name>A0A418JIX8_STAHY</name>
<dbReference type="InterPro" id="IPR025164">
    <property type="entry name" value="Toastrack_DUF4097"/>
</dbReference>
<evidence type="ECO:0000313" key="3">
    <source>
        <dbReference type="Proteomes" id="UP000285625"/>
    </source>
</evidence>
<dbReference type="Pfam" id="PF13349">
    <property type="entry name" value="DUF4097"/>
    <property type="match status" value="1"/>
</dbReference>
<evidence type="ECO:0000313" key="2">
    <source>
        <dbReference type="EMBL" id="RIO45821.1"/>
    </source>
</evidence>
<dbReference type="Proteomes" id="UP000285625">
    <property type="component" value="Unassembled WGS sequence"/>
</dbReference>
<reference evidence="2 3" key="1">
    <citation type="journal article" date="2016" name="Front. Microbiol.">
        <title>Comprehensive Phylogenetic Analysis of Bovine Non-aureus Staphylococci Species Based on Whole-Genome Sequencing.</title>
        <authorList>
            <person name="Naushad S."/>
            <person name="Barkema H.W."/>
            <person name="Luby C."/>
            <person name="Condas L.A."/>
            <person name="Nobrega D.B."/>
            <person name="Carson D.A."/>
            <person name="De Buck J."/>
        </authorList>
    </citation>
    <scope>NUCLEOTIDE SEQUENCE [LARGE SCALE GENOMIC DNA]</scope>
    <source>
        <strain evidence="2 3">SNUC 5959</strain>
    </source>
</reference>
<dbReference type="AlphaFoldDB" id="A0A418JIX8"/>
<proteinExistence type="predicted"/>
<organism evidence="2 3">
    <name type="scientific">Staphylococcus hyicus</name>
    <dbReference type="NCBI Taxonomy" id="1284"/>
    <lineage>
        <taxon>Bacteria</taxon>
        <taxon>Bacillati</taxon>
        <taxon>Bacillota</taxon>
        <taxon>Bacilli</taxon>
        <taxon>Bacillales</taxon>
        <taxon>Staphylococcaceae</taxon>
        <taxon>Staphylococcus</taxon>
    </lineage>
</organism>
<comment type="caution">
    <text evidence="2">The sequence shown here is derived from an EMBL/GenBank/DDBJ whole genome shotgun (WGS) entry which is preliminary data.</text>
</comment>
<feature type="domain" description="DUF4097" evidence="1">
    <location>
        <begin position="45"/>
        <end position="280"/>
    </location>
</feature>
<dbReference type="RefSeq" id="WP_119635422.1">
    <property type="nucleotide sequence ID" value="NZ_CP118163.1"/>
</dbReference>